<dbReference type="CDD" id="cd00303">
    <property type="entry name" value="retropepsin_like"/>
    <property type="match status" value="1"/>
</dbReference>
<feature type="compositionally biased region" description="Polar residues" evidence="1">
    <location>
        <begin position="62"/>
        <end position="76"/>
    </location>
</feature>
<dbReference type="PANTHER" id="PTHR15503:SF22">
    <property type="entry name" value="TRANSPOSON TY3-I GAG POLYPROTEIN"/>
    <property type="match status" value="1"/>
</dbReference>
<sequence>MLQRVTDVGDSTLTSLFIVGLKPALKQELLRRRPATLQDAFALAQQLAVCQAAASPVFSPKPSWQSRGNRTVQQPDPNAKKDIQPDQKQVREGQPPRDYPVKFYALMGVDDDDAELSLDNETTPEEDGENMAITGDVSRILVLCPRIKPRSIRLQGRVNGTEVSILIDGGSTHNFIQPAVAERLSLPVNAISPFRVFVGDNASLKCAFACLDTPINLQGHQFGIDLFVLQVKGPDIILGVQWLQDLGDITKNYRNLTMRFEWNDQPVFLRGEDAPPLPISYNNLFSLISTDSEADIFELLLVQSSALQSSSGIAEVDPSVSQELLDLQKAVSDASPDQVLLPSELLRGRPLDTPVRAAAERTVRVDGVPQVQWLVHWASDVGATPTWAPKAELVQDYPHLHLEGKVIPDEGGVDRDMFAETANEGNQRESEDEEESTSHEPDRGEQREDRHSKRIRKPPVRYGDFI</sequence>
<accession>A0A8X8XMY4</accession>
<protein>
    <submittedName>
        <fullName evidence="2">Uncharacterized protein</fullName>
    </submittedName>
</protein>
<evidence type="ECO:0000256" key="1">
    <source>
        <dbReference type="SAM" id="MobiDB-lite"/>
    </source>
</evidence>
<feature type="region of interest" description="Disordered" evidence="1">
    <location>
        <begin position="419"/>
        <end position="466"/>
    </location>
</feature>
<dbReference type="InterPro" id="IPR032567">
    <property type="entry name" value="RTL1-rel"/>
</dbReference>
<dbReference type="SUPFAM" id="SSF50630">
    <property type="entry name" value="Acid proteases"/>
    <property type="match status" value="1"/>
</dbReference>
<feature type="compositionally biased region" description="Basic and acidic residues" evidence="1">
    <location>
        <begin position="436"/>
        <end position="451"/>
    </location>
</feature>
<name>A0A8X8XMY4_SALSN</name>
<proteinExistence type="predicted"/>
<reference evidence="2" key="2">
    <citation type="submission" date="2020-08" db="EMBL/GenBank/DDBJ databases">
        <title>Plant Genome Project.</title>
        <authorList>
            <person name="Zhang R.-G."/>
        </authorList>
    </citation>
    <scope>NUCLEOTIDE SEQUENCE</scope>
    <source>
        <strain evidence="2">Huo1</strain>
        <tissue evidence="2">Leaf</tissue>
    </source>
</reference>
<reference evidence="2" key="1">
    <citation type="submission" date="2018-01" db="EMBL/GenBank/DDBJ databases">
        <authorList>
            <person name="Mao J.F."/>
        </authorList>
    </citation>
    <scope>NUCLEOTIDE SEQUENCE</scope>
    <source>
        <strain evidence="2">Huo1</strain>
        <tissue evidence="2">Leaf</tissue>
    </source>
</reference>
<dbReference type="Proteomes" id="UP000298416">
    <property type="component" value="Unassembled WGS sequence"/>
</dbReference>
<dbReference type="PANTHER" id="PTHR15503">
    <property type="entry name" value="LDOC1 RELATED"/>
    <property type="match status" value="1"/>
</dbReference>
<gene>
    <name evidence="2" type="ORF">SASPL_119499</name>
</gene>
<dbReference type="EMBL" id="PNBA02000007">
    <property type="protein sequence ID" value="KAG6417345.1"/>
    <property type="molecule type" value="Genomic_DNA"/>
</dbReference>
<dbReference type="InterPro" id="IPR021109">
    <property type="entry name" value="Peptidase_aspartic_dom_sf"/>
</dbReference>
<organism evidence="2">
    <name type="scientific">Salvia splendens</name>
    <name type="common">Scarlet sage</name>
    <dbReference type="NCBI Taxonomy" id="180675"/>
    <lineage>
        <taxon>Eukaryota</taxon>
        <taxon>Viridiplantae</taxon>
        <taxon>Streptophyta</taxon>
        <taxon>Embryophyta</taxon>
        <taxon>Tracheophyta</taxon>
        <taxon>Spermatophyta</taxon>
        <taxon>Magnoliopsida</taxon>
        <taxon>eudicotyledons</taxon>
        <taxon>Gunneridae</taxon>
        <taxon>Pentapetalae</taxon>
        <taxon>asterids</taxon>
        <taxon>lamiids</taxon>
        <taxon>Lamiales</taxon>
        <taxon>Lamiaceae</taxon>
        <taxon>Nepetoideae</taxon>
        <taxon>Mentheae</taxon>
        <taxon>Salviinae</taxon>
        <taxon>Salvia</taxon>
        <taxon>Salvia subgen. Calosphace</taxon>
        <taxon>core Calosphace</taxon>
    </lineage>
</organism>
<dbReference type="AlphaFoldDB" id="A0A8X8XMY4"/>
<keyword evidence="3" id="KW-1185">Reference proteome</keyword>
<evidence type="ECO:0000313" key="2">
    <source>
        <dbReference type="EMBL" id="KAG6417345.1"/>
    </source>
</evidence>
<feature type="region of interest" description="Disordered" evidence="1">
    <location>
        <begin position="58"/>
        <end position="98"/>
    </location>
</feature>
<dbReference type="Pfam" id="PF08284">
    <property type="entry name" value="RVP_2"/>
    <property type="match status" value="1"/>
</dbReference>
<comment type="caution">
    <text evidence="2">The sequence shown here is derived from an EMBL/GenBank/DDBJ whole genome shotgun (WGS) entry which is preliminary data.</text>
</comment>
<feature type="compositionally biased region" description="Basic and acidic residues" evidence="1">
    <location>
        <begin position="78"/>
        <end position="95"/>
    </location>
</feature>
<evidence type="ECO:0000313" key="3">
    <source>
        <dbReference type="Proteomes" id="UP000298416"/>
    </source>
</evidence>
<dbReference type="Gene3D" id="2.40.70.10">
    <property type="entry name" value="Acid Proteases"/>
    <property type="match status" value="1"/>
</dbReference>